<evidence type="ECO:0000256" key="2">
    <source>
        <dbReference type="ARBA" id="ARBA00022448"/>
    </source>
</evidence>
<evidence type="ECO:0000256" key="4">
    <source>
        <dbReference type="ARBA" id="ARBA00022597"/>
    </source>
</evidence>
<dbReference type="InterPro" id="IPR005828">
    <property type="entry name" value="MFS_sugar_transport-like"/>
</dbReference>
<feature type="domain" description="Major facilitator superfamily (MFS) profile" evidence="10">
    <location>
        <begin position="70"/>
        <end position="493"/>
    </location>
</feature>
<dbReference type="PANTHER" id="PTHR48021">
    <property type="match status" value="1"/>
</dbReference>
<sequence>MKMRYLDEPTSDERSISLLIPAMDFKPARDELAEGATWKAAMIPGQKIPDTADVDLPPACSGTEKDAKRRLYLTVAATYMASMSFGFSCTYSSPALPDIRKSIEFSPSDSGWFGSLVTLGAAFGGLAGGQLVNLIGRRGTLFAAAAWFMAGWLCIMFAPSTALLFLGRVLTGIAMGITALTVAVFISEISPSNIRGLLNTGANAILCVGILLTFFLGKFLSYRWLAAFCFSPSVIMALALFWVHESPSWLLQKGRRQAAIASLHFYRGPKIAEELSALEANLANLQRFALVDITTPHIYKPFFCTLLPMFMQQASAVCVILFYAQDIFEDAGTSISADDCTIIVGALQVVVLFVATVLADRLGRKVLLIVSSVGSSASLALLGISFHLKATRGQEFLDSYGWLPLAAIAIYFVSYAIGLGPLPWVLLGEMIPLRARGFATGVCTAFLFALAFLVTKCYDDLVKLMTAAGTYWMFAGLLAGSLLLFIFIVPETKGKSLEEIELIFGKSDSSASLDTMDKDVEMNMK</sequence>
<feature type="transmembrane region" description="Helical" evidence="9">
    <location>
        <begin position="113"/>
        <end position="134"/>
    </location>
</feature>
<feature type="transmembrane region" description="Helical" evidence="9">
    <location>
        <begin position="222"/>
        <end position="243"/>
    </location>
</feature>
<evidence type="ECO:0000256" key="7">
    <source>
        <dbReference type="ARBA" id="ARBA00023136"/>
    </source>
</evidence>
<keyword evidence="7 9" id="KW-0472">Membrane</keyword>
<dbReference type="Gene3D" id="1.20.1250.20">
    <property type="entry name" value="MFS general substrate transporter like domains"/>
    <property type="match status" value="1"/>
</dbReference>
<dbReference type="EMBL" id="GEFH01004565">
    <property type="protein sequence ID" value="JAP64016.1"/>
    <property type="molecule type" value="mRNA"/>
</dbReference>
<evidence type="ECO:0000256" key="6">
    <source>
        <dbReference type="ARBA" id="ARBA00022989"/>
    </source>
</evidence>
<dbReference type="InterPro" id="IPR020846">
    <property type="entry name" value="MFS_dom"/>
</dbReference>
<dbReference type="InterPro" id="IPR003663">
    <property type="entry name" value="Sugar/inositol_transpt"/>
</dbReference>
<evidence type="ECO:0000256" key="8">
    <source>
        <dbReference type="RuleBase" id="RU003346"/>
    </source>
</evidence>
<dbReference type="SUPFAM" id="SSF103473">
    <property type="entry name" value="MFS general substrate transporter"/>
    <property type="match status" value="1"/>
</dbReference>
<evidence type="ECO:0000256" key="9">
    <source>
        <dbReference type="SAM" id="Phobius"/>
    </source>
</evidence>
<protein>
    <submittedName>
        <fullName evidence="11">Putative sugar transporter</fullName>
    </submittedName>
</protein>
<keyword evidence="3" id="KW-1003">Cell membrane</keyword>
<evidence type="ECO:0000313" key="11">
    <source>
        <dbReference type="EMBL" id="JAP64016.1"/>
    </source>
</evidence>
<dbReference type="GO" id="GO:0005886">
    <property type="term" value="C:plasma membrane"/>
    <property type="evidence" value="ECO:0007669"/>
    <property type="project" value="UniProtKB-SubCell"/>
</dbReference>
<feature type="transmembrane region" description="Helical" evidence="9">
    <location>
        <begin position="470"/>
        <end position="489"/>
    </location>
</feature>
<feature type="transmembrane region" description="Helical" evidence="9">
    <location>
        <begin position="438"/>
        <end position="458"/>
    </location>
</feature>
<dbReference type="InterPro" id="IPR050549">
    <property type="entry name" value="MFS_Trehalose_Transporter"/>
</dbReference>
<dbReference type="NCBIfam" id="TIGR00879">
    <property type="entry name" value="SP"/>
    <property type="match status" value="1"/>
</dbReference>
<accession>A0A131XEH4</accession>
<feature type="transmembrane region" description="Helical" evidence="9">
    <location>
        <begin position="71"/>
        <end position="93"/>
    </location>
</feature>
<feature type="transmembrane region" description="Helical" evidence="9">
    <location>
        <begin position="302"/>
        <end position="322"/>
    </location>
</feature>
<evidence type="ECO:0000256" key="3">
    <source>
        <dbReference type="ARBA" id="ARBA00022475"/>
    </source>
</evidence>
<proteinExistence type="evidence at transcript level"/>
<dbReference type="Pfam" id="PF00083">
    <property type="entry name" value="Sugar_tr"/>
    <property type="match status" value="1"/>
</dbReference>
<feature type="transmembrane region" description="Helical" evidence="9">
    <location>
        <begin position="366"/>
        <end position="388"/>
    </location>
</feature>
<dbReference type="AlphaFoldDB" id="A0A131XEH4"/>
<feature type="transmembrane region" description="Helical" evidence="9">
    <location>
        <begin position="400"/>
        <end position="426"/>
    </location>
</feature>
<comment type="similarity">
    <text evidence="8">Belongs to the major facilitator superfamily. Sugar transporter (TC 2.A.1.1) family.</text>
</comment>
<dbReference type="GO" id="GO:0051119">
    <property type="term" value="F:sugar transmembrane transporter activity"/>
    <property type="evidence" value="ECO:0007669"/>
    <property type="project" value="InterPro"/>
</dbReference>
<evidence type="ECO:0000256" key="5">
    <source>
        <dbReference type="ARBA" id="ARBA00022692"/>
    </source>
</evidence>
<keyword evidence="4 11" id="KW-0762">Sugar transport</keyword>
<dbReference type="PROSITE" id="PS00217">
    <property type="entry name" value="SUGAR_TRANSPORT_2"/>
    <property type="match status" value="1"/>
</dbReference>
<dbReference type="FunFam" id="1.20.1250.20:FF:000218">
    <property type="entry name" value="facilitated trehalose transporter Tret1"/>
    <property type="match status" value="1"/>
</dbReference>
<feature type="transmembrane region" description="Helical" evidence="9">
    <location>
        <begin position="197"/>
        <end position="216"/>
    </location>
</feature>
<name>A0A131XEH4_9ACAR</name>
<feature type="transmembrane region" description="Helical" evidence="9">
    <location>
        <begin position="165"/>
        <end position="185"/>
    </location>
</feature>
<keyword evidence="6 9" id="KW-1133">Transmembrane helix</keyword>
<keyword evidence="2 8" id="KW-0813">Transport</keyword>
<dbReference type="InterPro" id="IPR044775">
    <property type="entry name" value="MFS_ERD6/Tret1-like"/>
</dbReference>
<dbReference type="InterPro" id="IPR005829">
    <property type="entry name" value="Sugar_transporter_CS"/>
</dbReference>
<dbReference type="PROSITE" id="PS50850">
    <property type="entry name" value="MFS"/>
    <property type="match status" value="1"/>
</dbReference>
<dbReference type="PANTHER" id="PTHR48021:SF1">
    <property type="entry name" value="GH07001P-RELATED"/>
    <property type="match status" value="1"/>
</dbReference>
<evidence type="ECO:0000256" key="1">
    <source>
        <dbReference type="ARBA" id="ARBA00004651"/>
    </source>
</evidence>
<dbReference type="CDD" id="cd17358">
    <property type="entry name" value="MFS_GLUT6_8_Class3_like"/>
    <property type="match status" value="1"/>
</dbReference>
<dbReference type="PRINTS" id="PR00171">
    <property type="entry name" value="SUGRTRNSPORT"/>
</dbReference>
<feature type="transmembrane region" description="Helical" evidence="9">
    <location>
        <begin position="342"/>
        <end position="359"/>
    </location>
</feature>
<comment type="subcellular location">
    <subcellularLocation>
        <location evidence="1">Cell membrane</location>
        <topology evidence="1">Multi-pass membrane protein</topology>
    </subcellularLocation>
</comment>
<organism evidence="11">
    <name type="scientific">Hyalomma excavatum</name>
    <dbReference type="NCBI Taxonomy" id="257692"/>
    <lineage>
        <taxon>Eukaryota</taxon>
        <taxon>Metazoa</taxon>
        <taxon>Ecdysozoa</taxon>
        <taxon>Arthropoda</taxon>
        <taxon>Chelicerata</taxon>
        <taxon>Arachnida</taxon>
        <taxon>Acari</taxon>
        <taxon>Parasitiformes</taxon>
        <taxon>Ixodida</taxon>
        <taxon>Ixodoidea</taxon>
        <taxon>Ixodidae</taxon>
        <taxon>Hyalomminae</taxon>
        <taxon>Hyalomma</taxon>
    </lineage>
</organism>
<dbReference type="InterPro" id="IPR036259">
    <property type="entry name" value="MFS_trans_sf"/>
</dbReference>
<keyword evidence="5 9" id="KW-0812">Transmembrane</keyword>
<feature type="transmembrane region" description="Helical" evidence="9">
    <location>
        <begin position="141"/>
        <end position="159"/>
    </location>
</feature>
<reference evidence="11" key="1">
    <citation type="journal article" date="2017" name="Ticks Tick Borne Dis.">
        <title>An insight into the sialome of Hyalomma excavatum.</title>
        <authorList>
            <person name="Ribeiro J.M."/>
            <person name="Slovak M."/>
            <person name="Francischetti I.M."/>
        </authorList>
    </citation>
    <scope>NUCLEOTIDE SEQUENCE</scope>
    <source>
        <strain evidence="11">Samish</strain>
        <tissue evidence="11">Salivary glands</tissue>
    </source>
</reference>
<evidence type="ECO:0000259" key="10">
    <source>
        <dbReference type="PROSITE" id="PS50850"/>
    </source>
</evidence>